<dbReference type="OrthoDB" id="272077at2759"/>
<organism evidence="2 3">
    <name type="scientific">Diversispora epigaea</name>
    <dbReference type="NCBI Taxonomy" id="1348612"/>
    <lineage>
        <taxon>Eukaryota</taxon>
        <taxon>Fungi</taxon>
        <taxon>Fungi incertae sedis</taxon>
        <taxon>Mucoromycota</taxon>
        <taxon>Glomeromycotina</taxon>
        <taxon>Glomeromycetes</taxon>
        <taxon>Diversisporales</taxon>
        <taxon>Diversisporaceae</taxon>
        <taxon>Diversispora</taxon>
    </lineage>
</organism>
<feature type="compositionally biased region" description="Polar residues" evidence="1">
    <location>
        <begin position="102"/>
        <end position="119"/>
    </location>
</feature>
<proteinExistence type="predicted"/>
<evidence type="ECO:0000256" key="1">
    <source>
        <dbReference type="SAM" id="MobiDB-lite"/>
    </source>
</evidence>
<comment type="caution">
    <text evidence="2">The sequence shown here is derived from an EMBL/GenBank/DDBJ whole genome shotgun (WGS) entry which is preliminary data.</text>
</comment>
<reference evidence="2 3" key="1">
    <citation type="submission" date="2018-08" db="EMBL/GenBank/DDBJ databases">
        <title>Genome and evolution of the arbuscular mycorrhizal fungus Diversispora epigaea (formerly Glomus versiforme) and its bacterial endosymbionts.</title>
        <authorList>
            <person name="Sun X."/>
            <person name="Fei Z."/>
            <person name="Harrison M."/>
        </authorList>
    </citation>
    <scope>NUCLEOTIDE SEQUENCE [LARGE SCALE GENOMIC DNA]</scope>
    <source>
        <strain evidence="2 3">IT104</strain>
    </source>
</reference>
<accession>A0A397JFH4</accession>
<feature type="region of interest" description="Disordered" evidence="1">
    <location>
        <begin position="102"/>
        <end position="126"/>
    </location>
</feature>
<gene>
    <name evidence="2" type="ORF">Glove_58g109</name>
</gene>
<name>A0A397JFH4_9GLOM</name>
<protein>
    <submittedName>
        <fullName evidence="2">Uncharacterized protein</fullName>
    </submittedName>
</protein>
<evidence type="ECO:0000313" key="3">
    <source>
        <dbReference type="Proteomes" id="UP000266861"/>
    </source>
</evidence>
<dbReference type="EMBL" id="PQFF01000055">
    <property type="protein sequence ID" value="RHZ85902.1"/>
    <property type="molecule type" value="Genomic_DNA"/>
</dbReference>
<dbReference type="AlphaFoldDB" id="A0A397JFH4"/>
<dbReference type="Proteomes" id="UP000266861">
    <property type="component" value="Unassembled WGS sequence"/>
</dbReference>
<evidence type="ECO:0000313" key="2">
    <source>
        <dbReference type="EMBL" id="RHZ85902.1"/>
    </source>
</evidence>
<sequence length="126" mass="15012">MSTQMENIYCIENGTTKEEKEKFKWYLKSAEGENNNDQFILRNCYFFLELEKQKMKVVLKISRRDEYLVISIYAHKSFNFINLIVVNIARGIERFKQSGSVVLKDSNNPDQLSDNYQKSLQRKEIR</sequence>
<keyword evidence="3" id="KW-1185">Reference proteome</keyword>